<dbReference type="InterPro" id="IPR028366">
    <property type="entry name" value="PhoU"/>
</dbReference>
<evidence type="ECO:0000313" key="5">
    <source>
        <dbReference type="Proteomes" id="UP001321445"/>
    </source>
</evidence>
<feature type="coiled-coil region" evidence="2">
    <location>
        <begin position="2"/>
        <end position="62"/>
    </location>
</feature>
<dbReference type="RefSeq" id="WP_286336750.1">
    <property type="nucleotide sequence ID" value="NZ_AP027370.1"/>
</dbReference>
<protein>
    <recommendedName>
        <fullName evidence="3">PhoU domain-containing protein</fullName>
    </recommendedName>
</protein>
<comment type="similarity">
    <text evidence="1">Belongs to the PhoU family.</text>
</comment>
<evidence type="ECO:0000259" key="3">
    <source>
        <dbReference type="Pfam" id="PF01895"/>
    </source>
</evidence>
<accession>A0ABN6WX26</accession>
<name>A0ABN6WX26_9BACT</name>
<dbReference type="SUPFAM" id="SSF109755">
    <property type="entry name" value="PhoU-like"/>
    <property type="match status" value="1"/>
</dbReference>
<gene>
    <name evidence="4" type="ORF">HCR_21180</name>
</gene>
<dbReference type="PANTHER" id="PTHR42930">
    <property type="entry name" value="PHOSPHATE-SPECIFIC TRANSPORT SYSTEM ACCESSORY PROTEIN PHOU"/>
    <property type="match status" value="1"/>
</dbReference>
<reference evidence="4 5" key="1">
    <citation type="submission" date="2023-03" db="EMBL/GenBank/DDBJ databases">
        <title>Description of Hydrogenimonas sp. ISO32.</title>
        <authorList>
            <person name="Mino S."/>
            <person name="Fukazawa S."/>
            <person name="Sawabe T."/>
        </authorList>
    </citation>
    <scope>NUCLEOTIDE SEQUENCE [LARGE SCALE GENOMIC DNA]</scope>
    <source>
        <strain evidence="4 5">ISO32</strain>
    </source>
</reference>
<dbReference type="InterPro" id="IPR038078">
    <property type="entry name" value="PhoU-like_sf"/>
</dbReference>
<dbReference type="Gene3D" id="1.20.58.220">
    <property type="entry name" value="Phosphate transport system protein phou homolog 2, domain 2"/>
    <property type="match status" value="1"/>
</dbReference>
<keyword evidence="5" id="KW-1185">Reference proteome</keyword>
<sequence length="223" mass="25180">MLSNFQEKLDQINRMMTDLAQMILKGEKLCFDGFKAKDMKVLDDARDAVKGCRTKANEIDNEIIKILALYGPEATELREMVGYLKITNELINAAGSVRSYVKHNKSLIAGDFDMGAMEASFVPLHQTALNSITHMIEMFDLGKSEEEIRGLYRSIKVEESKGDDLYSIVQKDISEMLCHIDVDPLDFMTVLKLARKLEHISDHAINVAKLLLFIKTGGELESY</sequence>
<evidence type="ECO:0000256" key="2">
    <source>
        <dbReference type="SAM" id="Coils"/>
    </source>
</evidence>
<proteinExistence type="inferred from homology"/>
<evidence type="ECO:0000313" key="4">
    <source>
        <dbReference type="EMBL" id="BDY13806.1"/>
    </source>
</evidence>
<dbReference type="InterPro" id="IPR026022">
    <property type="entry name" value="PhoU_dom"/>
</dbReference>
<feature type="domain" description="PhoU" evidence="3">
    <location>
        <begin position="125"/>
        <end position="210"/>
    </location>
</feature>
<organism evidence="4 5">
    <name type="scientific">Hydrogenimonas cancrithermarum</name>
    <dbReference type="NCBI Taxonomy" id="2993563"/>
    <lineage>
        <taxon>Bacteria</taxon>
        <taxon>Pseudomonadati</taxon>
        <taxon>Campylobacterota</taxon>
        <taxon>Epsilonproteobacteria</taxon>
        <taxon>Campylobacterales</taxon>
        <taxon>Hydrogenimonadaceae</taxon>
        <taxon>Hydrogenimonas</taxon>
    </lineage>
</organism>
<keyword evidence="2" id="KW-0175">Coiled coil</keyword>
<dbReference type="Proteomes" id="UP001321445">
    <property type="component" value="Chromosome"/>
</dbReference>
<dbReference type="EMBL" id="AP027370">
    <property type="protein sequence ID" value="BDY13806.1"/>
    <property type="molecule type" value="Genomic_DNA"/>
</dbReference>
<dbReference type="Pfam" id="PF01895">
    <property type="entry name" value="PhoU"/>
    <property type="match status" value="1"/>
</dbReference>
<dbReference type="PANTHER" id="PTHR42930:SF3">
    <property type="entry name" value="PHOSPHATE-SPECIFIC TRANSPORT SYSTEM ACCESSORY PROTEIN PHOU"/>
    <property type="match status" value="1"/>
</dbReference>
<evidence type="ECO:0000256" key="1">
    <source>
        <dbReference type="ARBA" id="ARBA00008107"/>
    </source>
</evidence>